<protein>
    <submittedName>
        <fullName evidence="1">Uncharacterized protein</fullName>
    </submittedName>
</protein>
<accession>A0A0N1FL57</accession>
<evidence type="ECO:0000313" key="1">
    <source>
        <dbReference type="EMBL" id="KPH86989.1"/>
    </source>
</evidence>
<name>A0A0N1FL57_9PROT</name>
<evidence type="ECO:0000313" key="2">
    <source>
        <dbReference type="Proteomes" id="UP000031553"/>
    </source>
</evidence>
<dbReference type="EMBL" id="JUFX02000168">
    <property type="protein sequence ID" value="KPH86989.1"/>
    <property type="molecule type" value="Genomic_DNA"/>
</dbReference>
<proteinExistence type="predicted"/>
<dbReference type="AlphaFoldDB" id="A0A0N1FL57"/>
<reference evidence="1 2" key="1">
    <citation type="submission" date="2015-07" db="EMBL/GenBank/DDBJ databases">
        <title>Draft Genome Sequence of Komagataeibacter intermedius Strain AF2, Isolated from Kombucha Tea.</title>
        <authorList>
            <person name="Santos R.A."/>
            <person name="Berretta A.A."/>
            <person name="Barud H.S."/>
            <person name="Ribeiro S.J."/>
            <person name="Gonzalez-Garcia L.N."/>
            <person name="Zucchi T.D."/>
            <person name="Goldman G.H."/>
            <person name="Riano-Pachon D.M."/>
        </authorList>
    </citation>
    <scope>NUCLEOTIDE SEQUENCE [LARGE SCALE GENOMIC DNA]</scope>
    <source>
        <strain evidence="1 2">AF2</strain>
    </source>
</reference>
<comment type="caution">
    <text evidence="1">The sequence shown here is derived from an EMBL/GenBank/DDBJ whole genome shotgun (WGS) entry which is preliminary data.</text>
</comment>
<organism evidence="1 2">
    <name type="scientific">Komagataeibacter intermedius AF2</name>
    <dbReference type="NCBI Taxonomy" id="1458464"/>
    <lineage>
        <taxon>Bacteria</taxon>
        <taxon>Pseudomonadati</taxon>
        <taxon>Pseudomonadota</taxon>
        <taxon>Alphaproteobacteria</taxon>
        <taxon>Acetobacterales</taxon>
        <taxon>Acetobacteraceae</taxon>
        <taxon>Komagataeibacter</taxon>
    </lineage>
</organism>
<gene>
    <name evidence="1" type="ORF">GLUCOINTEAF2_0202348</name>
</gene>
<sequence>MDRRHQMMPRPRDPGMWQGRVAAGQIKIACAPFPSRRFGVYLRMAGRVVLPCV</sequence>
<dbReference type="Proteomes" id="UP000031553">
    <property type="component" value="Unassembled WGS sequence"/>
</dbReference>